<keyword evidence="3" id="KW-1185">Reference proteome</keyword>
<dbReference type="EMBL" id="AE000513">
    <property type="protein sequence ID" value="AAF09839.1"/>
    <property type="molecule type" value="Genomic_DNA"/>
</dbReference>
<proteinExistence type="predicted"/>
<feature type="region of interest" description="Disordered" evidence="1">
    <location>
        <begin position="20"/>
        <end position="53"/>
    </location>
</feature>
<dbReference type="EnsemblBacteria" id="AAF09839">
    <property type="protein sequence ID" value="AAF09839"/>
    <property type="gene ID" value="DR_0253"/>
</dbReference>
<dbReference type="InParanoid" id="Q9RXQ5"/>
<sequence>MPRGGRKCCARGHLLGKCRGDTLTPGRATPSLRRGSPSTAREAKCHPGRGSRSRSIILSNAQGLSERHFGSGQIRALQRDARPVERPLHSKSGPLDIFSGGPYSFFRWSGSVAVSISACHAEGRGFKSRPDRQQDERGALGSSLVFLFVWLPQRNKKCLPSKEALAKV</sequence>
<organism evidence="2 3">
    <name type="scientific">Deinococcus radiodurans (strain ATCC 13939 / DSM 20539 / JCM 16871 / CCUG 27074 / LMG 4051 / NBRC 15346 / NCIMB 9279 / VKM B-1422 / R1)</name>
    <dbReference type="NCBI Taxonomy" id="243230"/>
    <lineage>
        <taxon>Bacteria</taxon>
        <taxon>Thermotogati</taxon>
        <taxon>Deinococcota</taxon>
        <taxon>Deinococci</taxon>
        <taxon>Deinococcales</taxon>
        <taxon>Deinococcaceae</taxon>
        <taxon>Deinococcus</taxon>
    </lineage>
</organism>
<dbReference type="PaxDb" id="243230-DR_0253"/>
<evidence type="ECO:0000313" key="3">
    <source>
        <dbReference type="Proteomes" id="UP000002524"/>
    </source>
</evidence>
<accession>Q9RXQ5</accession>
<dbReference type="KEGG" id="dra:DR_0253"/>
<reference evidence="2 3" key="1">
    <citation type="journal article" date="1999" name="Science">
        <title>Genome sequence of the radioresistant bacterium Deinococcus radiodurans R1.</title>
        <authorList>
            <person name="White O."/>
            <person name="Eisen J.A."/>
            <person name="Heidelberg J.F."/>
            <person name="Hickey E.K."/>
            <person name="Peterson J.D."/>
            <person name="Dodson R.J."/>
            <person name="Haft D.H."/>
            <person name="Gwinn M.L."/>
            <person name="Nelson W.C."/>
            <person name="Richardson D.L."/>
            <person name="Moffat K.S."/>
            <person name="Qin H."/>
            <person name="Jiang L."/>
            <person name="Pamphile W."/>
            <person name="Crosby M."/>
            <person name="Shen M."/>
            <person name="Vamathevan J.J."/>
            <person name="Lam P."/>
            <person name="McDonald L."/>
            <person name="Utterback T."/>
            <person name="Zalewski C."/>
            <person name="Makarova K.S."/>
            <person name="Aravind L."/>
            <person name="Daly M.J."/>
            <person name="Minton K.W."/>
            <person name="Fleischmann R.D."/>
            <person name="Ketchum K.A."/>
            <person name="Nelson K.E."/>
            <person name="Salzberg S."/>
            <person name="Smith H.O."/>
            <person name="Venter J.C."/>
            <person name="Fraser C.M."/>
        </authorList>
    </citation>
    <scope>NUCLEOTIDE SEQUENCE [LARGE SCALE GENOMIC DNA]</scope>
    <source>
        <strain evidence="3">ATCC 13939 / DSM 20539 / JCM 16871 / LMG 4051 / NBRC 15346 / NCIMB 9279 / R1 / VKM B-1422</strain>
    </source>
</reference>
<dbReference type="AntiFam" id="ANF00013">
    <property type="entry name" value="tRNA translation"/>
</dbReference>
<gene>
    <name evidence="2" type="ordered locus">DR_0253</name>
</gene>
<dbReference type="HOGENOM" id="CLU_1583804_0_0_0"/>
<dbReference type="PIR" id="C75542">
    <property type="entry name" value="C75542"/>
</dbReference>
<name>Q9RXQ5_DEIRA</name>
<evidence type="ECO:0000313" key="2">
    <source>
        <dbReference type="EMBL" id="AAF09839.1"/>
    </source>
</evidence>
<dbReference type="Proteomes" id="UP000002524">
    <property type="component" value="Chromosome 1"/>
</dbReference>
<evidence type="ECO:0000256" key="1">
    <source>
        <dbReference type="SAM" id="MobiDB-lite"/>
    </source>
</evidence>
<dbReference type="AlphaFoldDB" id="Q9RXQ5"/>
<protein>
    <submittedName>
        <fullName evidence="2">Uncharacterized protein</fullName>
    </submittedName>
</protein>